<dbReference type="InParanoid" id="D3BEL6"/>
<dbReference type="GO" id="GO:0098609">
    <property type="term" value="P:cell-cell adhesion"/>
    <property type="evidence" value="ECO:0007669"/>
    <property type="project" value="TreeGrafter"/>
</dbReference>
<dbReference type="Proteomes" id="UP000001396">
    <property type="component" value="Unassembled WGS sequence"/>
</dbReference>
<gene>
    <name evidence="2" type="primary">dscC-2</name>
    <name evidence="2" type="ORF">PPL_07180</name>
</gene>
<dbReference type="InterPro" id="IPR008979">
    <property type="entry name" value="Galactose-bd-like_sf"/>
</dbReference>
<dbReference type="PROSITE" id="PS50022">
    <property type="entry name" value="FA58C_3"/>
    <property type="match status" value="1"/>
</dbReference>
<evidence type="ECO:0000313" key="3">
    <source>
        <dbReference type="Proteomes" id="UP000001396"/>
    </source>
</evidence>
<protein>
    <submittedName>
        <fullName evidence="2">Discoidin I</fullName>
    </submittedName>
</protein>
<dbReference type="AlphaFoldDB" id="D3BEL6"/>
<comment type="caution">
    <text evidence="2">The sequence shown here is derived from an EMBL/GenBank/DDBJ whole genome shotgun (WGS) entry which is preliminary data.</text>
</comment>
<dbReference type="InterPro" id="IPR019019">
    <property type="entry name" value="H-type_lectin_domain"/>
</dbReference>
<dbReference type="CDD" id="cd00057">
    <property type="entry name" value="FA58C"/>
    <property type="match status" value="1"/>
</dbReference>
<dbReference type="Gene3D" id="2.60.120.260">
    <property type="entry name" value="Galactose-binding domain-like"/>
    <property type="match status" value="1"/>
</dbReference>
<dbReference type="GeneID" id="31362661"/>
<dbReference type="SUPFAM" id="SSF49785">
    <property type="entry name" value="Galactose-binding domain-like"/>
    <property type="match status" value="1"/>
</dbReference>
<dbReference type="InterPro" id="IPR052487">
    <property type="entry name" value="Galactose-binding_lectin"/>
</dbReference>
<dbReference type="SMART" id="SM00231">
    <property type="entry name" value="FA58C"/>
    <property type="match status" value="1"/>
</dbReference>
<proteinExistence type="predicted"/>
<evidence type="ECO:0000259" key="1">
    <source>
        <dbReference type="PROSITE" id="PS50022"/>
    </source>
</evidence>
<evidence type="ECO:0000313" key="2">
    <source>
        <dbReference type="EMBL" id="EFA80347.1"/>
    </source>
</evidence>
<dbReference type="InterPro" id="IPR000421">
    <property type="entry name" value="FA58C"/>
</dbReference>
<dbReference type="Pfam" id="PF00754">
    <property type="entry name" value="F5_F8_type_C"/>
    <property type="match status" value="1"/>
</dbReference>
<reference evidence="2 3" key="1">
    <citation type="journal article" date="2011" name="Genome Res.">
        <title>Phylogeny-wide analysis of social amoeba genomes highlights ancient origins for complex intercellular communication.</title>
        <authorList>
            <person name="Heidel A.J."/>
            <person name="Lawal H.M."/>
            <person name="Felder M."/>
            <person name="Schilde C."/>
            <person name="Helps N.R."/>
            <person name="Tunggal B."/>
            <person name="Rivero F."/>
            <person name="John U."/>
            <person name="Schleicher M."/>
            <person name="Eichinger L."/>
            <person name="Platzer M."/>
            <person name="Noegel A.A."/>
            <person name="Schaap P."/>
            <person name="Gloeckner G."/>
        </authorList>
    </citation>
    <scope>NUCLEOTIDE SEQUENCE [LARGE SCALE GENOMIC DNA]</scope>
    <source>
        <strain evidence="3">ATCC 26659 / Pp 5 / PN500</strain>
    </source>
</reference>
<name>D3BEL6_HETP5</name>
<dbReference type="SUPFAM" id="SSF141086">
    <property type="entry name" value="Agglutinin HPA-like"/>
    <property type="match status" value="1"/>
</dbReference>
<dbReference type="InterPro" id="IPR037221">
    <property type="entry name" value="H-type_lectin_dom_sf"/>
</dbReference>
<dbReference type="FunCoup" id="D3BEL6">
    <property type="interactions" value="5"/>
</dbReference>
<organism evidence="2 3">
    <name type="scientific">Heterostelium pallidum (strain ATCC 26659 / Pp 5 / PN500)</name>
    <name type="common">Cellular slime mold</name>
    <name type="synonym">Polysphondylium pallidum</name>
    <dbReference type="NCBI Taxonomy" id="670386"/>
    <lineage>
        <taxon>Eukaryota</taxon>
        <taxon>Amoebozoa</taxon>
        <taxon>Evosea</taxon>
        <taxon>Eumycetozoa</taxon>
        <taxon>Dictyostelia</taxon>
        <taxon>Acytosteliales</taxon>
        <taxon>Acytosteliaceae</taxon>
        <taxon>Heterostelium</taxon>
    </lineage>
</organism>
<dbReference type="GO" id="GO:0045335">
    <property type="term" value="C:phagocytic vesicle"/>
    <property type="evidence" value="ECO:0007669"/>
    <property type="project" value="TreeGrafter"/>
</dbReference>
<feature type="domain" description="F5/8 type C" evidence="1">
    <location>
        <begin position="1"/>
        <end position="148"/>
    </location>
</feature>
<dbReference type="EMBL" id="ADBJ01000031">
    <property type="protein sequence ID" value="EFA80347.1"/>
    <property type="molecule type" value="Genomic_DNA"/>
</dbReference>
<dbReference type="GO" id="GO:0098636">
    <property type="term" value="C:protein complex involved in cell adhesion"/>
    <property type="evidence" value="ECO:0007669"/>
    <property type="project" value="TreeGrafter"/>
</dbReference>
<dbReference type="STRING" id="670386.D3BEL6"/>
<dbReference type="GO" id="GO:0030247">
    <property type="term" value="F:polysaccharide binding"/>
    <property type="evidence" value="ECO:0007669"/>
    <property type="project" value="TreeGrafter"/>
</dbReference>
<dbReference type="PANTHER" id="PTHR46938">
    <property type="entry name" value="DISCOIDIN-1 SUBUNIT A-RELATED-RELATED"/>
    <property type="match status" value="1"/>
</dbReference>
<keyword evidence="3" id="KW-1185">Reference proteome</keyword>
<dbReference type="Gene3D" id="2.60.40.2080">
    <property type="match status" value="1"/>
</dbReference>
<accession>D3BEL6</accession>
<dbReference type="GO" id="GO:0046871">
    <property type="term" value="F:N-acetylgalactosamine binding"/>
    <property type="evidence" value="ECO:0007669"/>
    <property type="project" value="TreeGrafter"/>
</dbReference>
<dbReference type="RefSeq" id="XP_020432467.1">
    <property type="nucleotide sequence ID" value="XM_020578019.1"/>
</dbReference>
<dbReference type="PROSITE" id="PS01285">
    <property type="entry name" value="FA58C_1"/>
    <property type="match status" value="1"/>
</dbReference>
<dbReference type="FunFam" id="2.60.120.260:FF:000016">
    <property type="entry name" value="Contactin-associated protein-like 4 isoform 1"/>
    <property type="match status" value="1"/>
</dbReference>
<dbReference type="GO" id="GO:0070492">
    <property type="term" value="F:oligosaccharide binding"/>
    <property type="evidence" value="ECO:0007669"/>
    <property type="project" value="TreeGrafter"/>
</dbReference>
<sequence>MSQEISGNTYGNLNVRSSSNWGPGTSVEFSTLDYNKGNDTAGIASASWCARVNDTNQWVSLSALEPVEFVGVKTQGRGDNYDQWVTSYRIRYTLDGATWFDGPTFNGNTDKTTIVTNRFATPIVARTIAIHPLTWNTHISMRFDAIFKTIARVQVGTVTHSTPISSEVTYQIAFPQAYPVGVIPQIITQIQQVDTNNNHCLSVFVGSRNITNTGFSFVFQGNANSLINSITGTWTAVAGPTYF</sequence>
<dbReference type="GO" id="GO:0009986">
    <property type="term" value="C:cell surface"/>
    <property type="evidence" value="ECO:0007669"/>
    <property type="project" value="TreeGrafter"/>
</dbReference>
<dbReference type="Pfam" id="PF09458">
    <property type="entry name" value="H_lectin"/>
    <property type="match status" value="1"/>
</dbReference>